<evidence type="ECO:0000256" key="2">
    <source>
        <dbReference type="ARBA" id="ARBA00022759"/>
    </source>
</evidence>
<dbReference type="InterPro" id="IPR004603">
    <property type="entry name" value="DNA_mismatch_endonuc_vsr"/>
</dbReference>
<dbReference type="EMBL" id="JAENHP010000004">
    <property type="protein sequence ID" value="MBM2617041.1"/>
    <property type="molecule type" value="Genomic_DNA"/>
</dbReference>
<name>A0ABS2AB44_9ACTN</name>
<keyword evidence="4" id="KW-0378">Hydrolase</keyword>
<evidence type="ECO:0000313" key="8">
    <source>
        <dbReference type="Proteomes" id="UP000632138"/>
    </source>
</evidence>
<comment type="caution">
    <text evidence="7">The sequence shown here is derived from an EMBL/GenBank/DDBJ whole genome shotgun (WGS) entry which is preliminary data.</text>
</comment>
<reference evidence="7 8" key="1">
    <citation type="submission" date="2021-01" db="EMBL/GenBank/DDBJ databases">
        <title>Actinoplanes sp. nov. LDG1-06 isolated from lichen.</title>
        <authorList>
            <person name="Saeng-In P."/>
            <person name="Phongsopitanun W."/>
            <person name="Kanchanasin P."/>
            <person name="Yuki M."/>
            <person name="Kudo T."/>
            <person name="Ohkuma M."/>
            <person name="Tanasupawat S."/>
        </authorList>
    </citation>
    <scope>NUCLEOTIDE SEQUENCE [LARGE SCALE GENOMIC DNA]</scope>
    <source>
        <strain evidence="7 8">LDG1-06</strain>
    </source>
</reference>
<gene>
    <name evidence="7" type="ORF">JIG36_15900</name>
</gene>
<evidence type="ECO:0000313" key="7">
    <source>
        <dbReference type="EMBL" id="MBM2617041.1"/>
    </source>
</evidence>
<keyword evidence="3" id="KW-0227">DNA damage</keyword>
<evidence type="ECO:0000256" key="4">
    <source>
        <dbReference type="ARBA" id="ARBA00022801"/>
    </source>
</evidence>
<comment type="similarity">
    <text evidence="6">Belongs to the Vsr family.</text>
</comment>
<keyword evidence="2 7" id="KW-0255">Endonuclease</keyword>
<dbReference type="CDD" id="cd00221">
    <property type="entry name" value="Vsr"/>
    <property type="match status" value="1"/>
</dbReference>
<accession>A0ABS2AB44</accession>
<evidence type="ECO:0000256" key="6">
    <source>
        <dbReference type="ARBA" id="ARBA00029466"/>
    </source>
</evidence>
<keyword evidence="1" id="KW-0540">Nuclease</keyword>
<evidence type="ECO:0000256" key="1">
    <source>
        <dbReference type="ARBA" id="ARBA00022722"/>
    </source>
</evidence>
<dbReference type="NCBIfam" id="TIGR00632">
    <property type="entry name" value="vsr"/>
    <property type="match status" value="1"/>
</dbReference>
<dbReference type="InterPro" id="IPR011335">
    <property type="entry name" value="Restrct_endonuc-II-like"/>
</dbReference>
<dbReference type="GO" id="GO:0004519">
    <property type="term" value="F:endonuclease activity"/>
    <property type="evidence" value="ECO:0007669"/>
    <property type="project" value="UniProtKB-KW"/>
</dbReference>
<dbReference type="Proteomes" id="UP000632138">
    <property type="component" value="Unassembled WGS sequence"/>
</dbReference>
<dbReference type="Gene3D" id="3.40.960.10">
    <property type="entry name" value="VSR Endonuclease"/>
    <property type="match status" value="1"/>
</dbReference>
<organism evidence="7 8">
    <name type="scientific">Paractinoplanes ovalisporus</name>
    <dbReference type="NCBI Taxonomy" id="2810368"/>
    <lineage>
        <taxon>Bacteria</taxon>
        <taxon>Bacillati</taxon>
        <taxon>Actinomycetota</taxon>
        <taxon>Actinomycetes</taxon>
        <taxon>Micromonosporales</taxon>
        <taxon>Micromonosporaceae</taxon>
        <taxon>Paractinoplanes</taxon>
    </lineage>
</organism>
<protein>
    <submittedName>
        <fullName evidence="7">Very short patch repair endonuclease</fullName>
    </submittedName>
</protein>
<dbReference type="RefSeq" id="WP_203377433.1">
    <property type="nucleotide sequence ID" value="NZ_JAENHP010000004.1"/>
</dbReference>
<keyword evidence="5" id="KW-0234">DNA repair</keyword>
<evidence type="ECO:0000256" key="5">
    <source>
        <dbReference type="ARBA" id="ARBA00023204"/>
    </source>
</evidence>
<proteinExistence type="inferred from homology"/>
<keyword evidence="8" id="KW-1185">Reference proteome</keyword>
<sequence length="129" mass="15368">MKRMPRERTAPEMKLRRELHRRGMRFRVNFRELPGRPDIVFTKARLAVFVDGCFWHMCPTHSTMPKNNGDWWREKLFRNVERDREKDAKLADRGWTVVHVWEHEGVVECADRIEELYGSIRSADSSTPG</sequence>
<dbReference type="Pfam" id="PF03852">
    <property type="entry name" value="Vsr"/>
    <property type="match status" value="1"/>
</dbReference>
<dbReference type="SUPFAM" id="SSF52980">
    <property type="entry name" value="Restriction endonuclease-like"/>
    <property type="match status" value="1"/>
</dbReference>
<evidence type="ECO:0000256" key="3">
    <source>
        <dbReference type="ARBA" id="ARBA00022763"/>
    </source>
</evidence>